<dbReference type="PANTHER" id="PTHR36919">
    <property type="entry name" value="BLR1215 PROTEIN"/>
    <property type="match status" value="1"/>
</dbReference>
<proteinExistence type="predicted"/>
<gene>
    <name evidence="3" type="ORF">HRJ34_01345</name>
</gene>
<protein>
    <submittedName>
        <fullName evidence="3">DUF2147 domain-containing protein</fullName>
    </submittedName>
</protein>
<dbReference type="PANTHER" id="PTHR36919:SF2">
    <property type="entry name" value="BLL6627 PROTEIN"/>
    <property type="match status" value="1"/>
</dbReference>
<dbReference type="Proteomes" id="UP000664914">
    <property type="component" value="Chromosome"/>
</dbReference>
<evidence type="ECO:0000313" key="3">
    <source>
        <dbReference type="EMBL" id="QTH22207.1"/>
    </source>
</evidence>
<dbReference type="EMBL" id="CP059319">
    <property type="protein sequence ID" value="QTH22207.1"/>
    <property type="molecule type" value="Genomic_DNA"/>
</dbReference>
<keyword evidence="1" id="KW-0732">Signal</keyword>
<feature type="domain" description="DUF2147" evidence="2">
    <location>
        <begin position="39"/>
        <end position="143"/>
    </location>
</feature>
<dbReference type="Pfam" id="PF09917">
    <property type="entry name" value="DUF2147"/>
    <property type="match status" value="1"/>
</dbReference>
<dbReference type="AlphaFoldDB" id="A0A975D3A5"/>
<evidence type="ECO:0000256" key="1">
    <source>
        <dbReference type="SAM" id="SignalP"/>
    </source>
</evidence>
<reference evidence="3" key="2">
    <citation type="submission" date="2021-04" db="EMBL/GenBank/DDBJ databases">
        <title>Isolation and genomic analysis of the ibuprofen-degrading bacterium Sphingomonas strain MPO218.</title>
        <authorList>
            <person name="Aulestia M."/>
            <person name="Flores A."/>
            <person name="Mangas E.L."/>
            <person name="Perez-Pulido A.J."/>
            <person name="Santero E."/>
            <person name="Camacho E.M."/>
        </authorList>
    </citation>
    <scope>NUCLEOTIDE SEQUENCE</scope>
    <source>
        <strain evidence="3">MPO218</strain>
    </source>
</reference>
<sequence>MKPAILMTAAALLAVAVPAAASPAPANGCAAAARPTVEGLWMNPHGTVAVRTGDCRGRLCGWVVWASPQALQDAKDGGVDHLVGTELLEDYSADGADRWSGSVYVPDMGHSFSSTITLSAPGELQIRGCLIGGIFCKSQTWQRIEKVPNA</sequence>
<evidence type="ECO:0000313" key="4">
    <source>
        <dbReference type="Proteomes" id="UP000664914"/>
    </source>
</evidence>
<accession>A0A975D3A5</accession>
<dbReference type="RefSeq" id="WP_012050967.1">
    <property type="nucleotide sequence ID" value="NZ_CP059319.1"/>
</dbReference>
<name>A0A975D3A5_9SPHN</name>
<feature type="chain" id="PRO_5037906633" evidence="1">
    <location>
        <begin position="22"/>
        <end position="150"/>
    </location>
</feature>
<dbReference type="Gene3D" id="2.40.128.520">
    <property type="match status" value="1"/>
</dbReference>
<reference evidence="3" key="1">
    <citation type="submission" date="2020-07" db="EMBL/GenBank/DDBJ databases">
        <authorList>
            <person name="Camacho E."/>
        </authorList>
    </citation>
    <scope>NUCLEOTIDE SEQUENCE</scope>
    <source>
        <strain evidence="3">MPO218</strain>
    </source>
</reference>
<evidence type="ECO:0000259" key="2">
    <source>
        <dbReference type="Pfam" id="PF09917"/>
    </source>
</evidence>
<organism evidence="3 4">
    <name type="scientific">Rhizorhabdus wittichii</name>
    <dbReference type="NCBI Taxonomy" id="160791"/>
    <lineage>
        <taxon>Bacteria</taxon>
        <taxon>Pseudomonadati</taxon>
        <taxon>Pseudomonadota</taxon>
        <taxon>Alphaproteobacteria</taxon>
        <taxon>Sphingomonadales</taxon>
        <taxon>Sphingomonadaceae</taxon>
        <taxon>Rhizorhabdus</taxon>
    </lineage>
</organism>
<dbReference type="InterPro" id="IPR019223">
    <property type="entry name" value="DUF2147"/>
</dbReference>
<dbReference type="OMA" id="VWHRIDA"/>
<feature type="signal peptide" evidence="1">
    <location>
        <begin position="1"/>
        <end position="21"/>
    </location>
</feature>